<dbReference type="InterPro" id="IPR051601">
    <property type="entry name" value="Serine_prot/Carboxylest_S33"/>
</dbReference>
<dbReference type="Pfam" id="PF08386">
    <property type="entry name" value="Abhydrolase_4"/>
    <property type="match status" value="1"/>
</dbReference>
<dbReference type="InterPro" id="IPR013595">
    <property type="entry name" value="Pept_S33_TAP-like_C"/>
</dbReference>
<feature type="domain" description="AB hydrolase-1" evidence="3">
    <location>
        <begin position="44"/>
        <end position="197"/>
    </location>
</feature>
<dbReference type="EMBL" id="JAXIVS010000016">
    <property type="protein sequence ID" value="MDY7231826.1"/>
    <property type="molecule type" value="Genomic_DNA"/>
</dbReference>
<reference evidence="5 6" key="1">
    <citation type="submission" date="2023-12" db="EMBL/GenBank/DDBJ databases">
        <title>the genome sequence of Hyalangium sp. s54d21.</title>
        <authorList>
            <person name="Zhang X."/>
        </authorList>
    </citation>
    <scope>NUCLEOTIDE SEQUENCE [LARGE SCALE GENOMIC DNA]</scope>
    <source>
        <strain evidence="6">s54d21</strain>
    </source>
</reference>
<sequence>MPEVEEALRCGTFHVPENRQTGQGRTLPLRVIVIPARAERPGEPVFFLSGGPGQAATESAQWMVKSWERENHDVVLVDMRGTGEGHRLDCRLGGSDDDPQAYLDPIFFEGTLFRSCREELEKQADLTQYTTPIAMQDLDALRQALGYDKIHLEGGSYGTRAGLTYLHMYGQHVRSALLTGLVPVSNRSPLFHAAAAQRAFEQLLKECAAEAPCHAAYPNPREDLAAILQSLREKPARVRVPHPVTQAPTELLLSEPGFTDGLRVMLYSAEAGRRVPLLLQRARAGEFTPFAEAALQSSRGVKTSLRLGLLLSVTCSEDVTRIRPEEIDRETAGSFIGSHRVRGQMAACAEWPKAQVPEDYFRPFSSEVPVLLISGNLDPVTPPHWAEEARRSLPNSIHVVTPGAHTASNDCIESLGRKLFRTSTIRGLDTRCVEAIRNPAFTLPTDSAAKSAP</sequence>
<dbReference type="Pfam" id="PF00561">
    <property type="entry name" value="Abhydrolase_1"/>
    <property type="match status" value="1"/>
</dbReference>
<dbReference type="Proteomes" id="UP001291309">
    <property type="component" value="Unassembled WGS sequence"/>
</dbReference>
<keyword evidence="6" id="KW-1185">Reference proteome</keyword>
<evidence type="ECO:0000256" key="1">
    <source>
        <dbReference type="ARBA" id="ARBA00010088"/>
    </source>
</evidence>
<dbReference type="InterPro" id="IPR029058">
    <property type="entry name" value="AB_hydrolase_fold"/>
</dbReference>
<dbReference type="GO" id="GO:0016787">
    <property type="term" value="F:hydrolase activity"/>
    <property type="evidence" value="ECO:0007669"/>
    <property type="project" value="UniProtKB-KW"/>
</dbReference>
<organism evidence="5 6">
    <name type="scientific">Hyalangium rubrum</name>
    <dbReference type="NCBI Taxonomy" id="3103134"/>
    <lineage>
        <taxon>Bacteria</taxon>
        <taxon>Pseudomonadati</taxon>
        <taxon>Myxococcota</taxon>
        <taxon>Myxococcia</taxon>
        <taxon>Myxococcales</taxon>
        <taxon>Cystobacterineae</taxon>
        <taxon>Archangiaceae</taxon>
        <taxon>Hyalangium</taxon>
    </lineage>
</organism>
<dbReference type="InterPro" id="IPR000073">
    <property type="entry name" value="AB_hydrolase_1"/>
</dbReference>
<dbReference type="Gene3D" id="3.40.50.1820">
    <property type="entry name" value="alpha/beta hydrolase"/>
    <property type="match status" value="1"/>
</dbReference>
<evidence type="ECO:0000313" key="5">
    <source>
        <dbReference type="EMBL" id="MDY7231826.1"/>
    </source>
</evidence>
<dbReference type="PANTHER" id="PTHR43248">
    <property type="entry name" value="2-SUCCINYL-6-HYDROXY-2,4-CYCLOHEXADIENE-1-CARBOXYLATE SYNTHASE"/>
    <property type="match status" value="1"/>
</dbReference>
<dbReference type="RefSeq" id="WP_321550539.1">
    <property type="nucleotide sequence ID" value="NZ_JAXIVS010000016.1"/>
</dbReference>
<name>A0ABU5HF00_9BACT</name>
<evidence type="ECO:0000313" key="6">
    <source>
        <dbReference type="Proteomes" id="UP001291309"/>
    </source>
</evidence>
<keyword evidence="2 5" id="KW-0378">Hydrolase</keyword>
<feature type="domain" description="Peptidase S33 tripeptidyl aminopeptidase-like C-terminal" evidence="4">
    <location>
        <begin position="335"/>
        <end position="432"/>
    </location>
</feature>
<comment type="similarity">
    <text evidence="1">Belongs to the peptidase S33 family.</text>
</comment>
<proteinExistence type="inferred from homology"/>
<evidence type="ECO:0000259" key="3">
    <source>
        <dbReference type="Pfam" id="PF00561"/>
    </source>
</evidence>
<protein>
    <submittedName>
        <fullName evidence="5">Alpha/beta hydrolase</fullName>
    </submittedName>
</protein>
<dbReference type="SUPFAM" id="SSF53474">
    <property type="entry name" value="alpha/beta-Hydrolases"/>
    <property type="match status" value="1"/>
</dbReference>
<comment type="caution">
    <text evidence="5">The sequence shown here is derived from an EMBL/GenBank/DDBJ whole genome shotgun (WGS) entry which is preliminary data.</text>
</comment>
<dbReference type="PANTHER" id="PTHR43248:SF25">
    <property type="entry name" value="AB HYDROLASE-1 DOMAIN-CONTAINING PROTEIN-RELATED"/>
    <property type="match status" value="1"/>
</dbReference>
<evidence type="ECO:0000259" key="4">
    <source>
        <dbReference type="Pfam" id="PF08386"/>
    </source>
</evidence>
<accession>A0ABU5HF00</accession>
<gene>
    <name evidence="5" type="ORF">SYV04_35900</name>
</gene>
<evidence type="ECO:0000256" key="2">
    <source>
        <dbReference type="ARBA" id="ARBA00022801"/>
    </source>
</evidence>